<dbReference type="KEGG" id="llh:I41_30540"/>
<evidence type="ECO:0000256" key="5">
    <source>
        <dbReference type="SAM" id="MobiDB-lite"/>
    </source>
</evidence>
<keyword evidence="3 8" id="KW-0378">Hydrolase</keyword>
<accession>A0A517TZS3</accession>
<dbReference type="PROSITE" id="PS00523">
    <property type="entry name" value="SULFATASE_1"/>
    <property type="match status" value="1"/>
</dbReference>
<evidence type="ECO:0000256" key="6">
    <source>
        <dbReference type="SAM" id="SignalP"/>
    </source>
</evidence>
<evidence type="ECO:0000259" key="7">
    <source>
        <dbReference type="Pfam" id="PF00884"/>
    </source>
</evidence>
<evidence type="ECO:0000256" key="2">
    <source>
        <dbReference type="ARBA" id="ARBA00022723"/>
    </source>
</evidence>
<feature type="chain" id="PRO_5022238994" evidence="6">
    <location>
        <begin position="24"/>
        <end position="460"/>
    </location>
</feature>
<proteinExistence type="inferred from homology"/>
<comment type="similarity">
    <text evidence="1">Belongs to the sulfatase family.</text>
</comment>
<dbReference type="Proteomes" id="UP000317909">
    <property type="component" value="Chromosome"/>
</dbReference>
<dbReference type="GO" id="GO:0004065">
    <property type="term" value="F:arylsulfatase activity"/>
    <property type="evidence" value="ECO:0007669"/>
    <property type="project" value="UniProtKB-EC"/>
</dbReference>
<keyword evidence="6" id="KW-0732">Signal</keyword>
<dbReference type="SUPFAM" id="SSF53649">
    <property type="entry name" value="Alkaline phosphatase-like"/>
    <property type="match status" value="1"/>
</dbReference>
<dbReference type="InterPro" id="IPR000917">
    <property type="entry name" value="Sulfatase_N"/>
</dbReference>
<dbReference type="Pfam" id="PF00884">
    <property type="entry name" value="Sulfatase"/>
    <property type="match status" value="1"/>
</dbReference>
<reference evidence="8 9" key="1">
    <citation type="submission" date="2019-02" db="EMBL/GenBank/DDBJ databases">
        <title>Deep-cultivation of Planctomycetes and their phenomic and genomic characterization uncovers novel biology.</title>
        <authorList>
            <person name="Wiegand S."/>
            <person name="Jogler M."/>
            <person name="Boedeker C."/>
            <person name="Pinto D."/>
            <person name="Vollmers J."/>
            <person name="Rivas-Marin E."/>
            <person name="Kohn T."/>
            <person name="Peeters S.H."/>
            <person name="Heuer A."/>
            <person name="Rast P."/>
            <person name="Oberbeckmann S."/>
            <person name="Bunk B."/>
            <person name="Jeske O."/>
            <person name="Meyerdierks A."/>
            <person name="Storesund J.E."/>
            <person name="Kallscheuer N."/>
            <person name="Luecker S."/>
            <person name="Lage O.M."/>
            <person name="Pohl T."/>
            <person name="Merkel B.J."/>
            <person name="Hornburger P."/>
            <person name="Mueller R.-W."/>
            <person name="Bruemmer F."/>
            <person name="Labrenz M."/>
            <person name="Spormann A.M."/>
            <person name="Op den Camp H."/>
            <person name="Overmann J."/>
            <person name="Amann R."/>
            <person name="Jetten M.S.M."/>
            <person name="Mascher T."/>
            <person name="Medema M.H."/>
            <person name="Devos D.P."/>
            <person name="Kaster A.-K."/>
            <person name="Ovreas L."/>
            <person name="Rohde M."/>
            <person name="Galperin M.Y."/>
            <person name="Jogler C."/>
        </authorList>
    </citation>
    <scope>NUCLEOTIDE SEQUENCE [LARGE SCALE GENOMIC DNA]</scope>
    <source>
        <strain evidence="8 9">I41</strain>
    </source>
</reference>
<dbReference type="InterPro" id="IPR024607">
    <property type="entry name" value="Sulfatase_CS"/>
</dbReference>
<dbReference type="EMBL" id="CP036339">
    <property type="protein sequence ID" value="QDT73863.1"/>
    <property type="molecule type" value="Genomic_DNA"/>
</dbReference>
<evidence type="ECO:0000256" key="1">
    <source>
        <dbReference type="ARBA" id="ARBA00008779"/>
    </source>
</evidence>
<evidence type="ECO:0000313" key="8">
    <source>
        <dbReference type="EMBL" id="QDT73863.1"/>
    </source>
</evidence>
<dbReference type="PANTHER" id="PTHR42693">
    <property type="entry name" value="ARYLSULFATASE FAMILY MEMBER"/>
    <property type="match status" value="1"/>
</dbReference>
<gene>
    <name evidence="8" type="primary">atsA_18</name>
    <name evidence="8" type="ORF">I41_30540</name>
</gene>
<dbReference type="InterPro" id="IPR050738">
    <property type="entry name" value="Sulfatase"/>
</dbReference>
<dbReference type="EC" id="3.1.6.1" evidence="8"/>
<evidence type="ECO:0000256" key="4">
    <source>
        <dbReference type="ARBA" id="ARBA00022837"/>
    </source>
</evidence>
<keyword evidence="2" id="KW-0479">Metal-binding</keyword>
<evidence type="ECO:0000256" key="3">
    <source>
        <dbReference type="ARBA" id="ARBA00022801"/>
    </source>
</evidence>
<name>A0A517TZS3_9BACT</name>
<evidence type="ECO:0000313" key="9">
    <source>
        <dbReference type="Proteomes" id="UP000317909"/>
    </source>
</evidence>
<dbReference type="CDD" id="cd16151">
    <property type="entry name" value="sulfatase_like"/>
    <property type="match status" value="1"/>
</dbReference>
<keyword evidence="9" id="KW-1185">Reference proteome</keyword>
<keyword evidence="4" id="KW-0106">Calcium</keyword>
<protein>
    <submittedName>
        <fullName evidence="8">Arylsulfatase</fullName>
        <ecNumber evidence="8">3.1.6.1</ecNumber>
    </submittedName>
</protein>
<feature type="signal peptide" evidence="6">
    <location>
        <begin position="1"/>
        <end position="23"/>
    </location>
</feature>
<dbReference type="OrthoDB" id="9783154at2"/>
<dbReference type="Gene3D" id="3.40.720.10">
    <property type="entry name" value="Alkaline Phosphatase, subunit A"/>
    <property type="match status" value="1"/>
</dbReference>
<sequence length="460" mass="50829" precursor="true">MGFEMSRYSTFVTPIMLALLAVAAPCSARQPNIILIMADDLGYETITANGGESYQTPNLDALAAGGVRFEECYVQPLCTPTRVQLMTGQSNVRNYIEFGMLDPEAKTFAHLLKEAGYVKGIAGKWQLGRKPGLPQRFGFDESCLWQQTRRPPRYANPGLEYNGEERNFTNGEYGPDLVNDFAIDFVTRHKEQPFLLYYPMLLTHGPYVPTPDSADWNPEAKSEEEDHAPQHFGEMVAYMDKLVGNLTAKLDELGIREETIIIFLGDNGTGAGTVSQFQGKPYEGGKGTTTARGMHVPLIVNWRGHVPAGGVNDDLISSVDFLPTLCAAAGVAPTESMTLDGQSFWPQALGEEGSPRTWLYSWYSQDGGEQRKREFAMTKEYKLYRDGQLFDLKADPLEAGKPIDRAAWNDRQQEVAKELGAVLASYANARPAALIKPGEPATKANRQRAARRKDAAAKVE</sequence>
<dbReference type="AlphaFoldDB" id="A0A517TZS3"/>
<organism evidence="8 9">
    <name type="scientific">Lacipirellula limnantheis</name>
    <dbReference type="NCBI Taxonomy" id="2528024"/>
    <lineage>
        <taxon>Bacteria</taxon>
        <taxon>Pseudomonadati</taxon>
        <taxon>Planctomycetota</taxon>
        <taxon>Planctomycetia</taxon>
        <taxon>Pirellulales</taxon>
        <taxon>Lacipirellulaceae</taxon>
        <taxon>Lacipirellula</taxon>
    </lineage>
</organism>
<feature type="domain" description="Sulfatase N-terminal" evidence="7">
    <location>
        <begin position="31"/>
        <end position="331"/>
    </location>
</feature>
<dbReference type="PANTHER" id="PTHR42693:SF53">
    <property type="entry name" value="ENDO-4-O-SULFATASE"/>
    <property type="match status" value="1"/>
</dbReference>
<feature type="region of interest" description="Disordered" evidence="5">
    <location>
        <begin position="436"/>
        <end position="460"/>
    </location>
</feature>
<dbReference type="InterPro" id="IPR017850">
    <property type="entry name" value="Alkaline_phosphatase_core_sf"/>
</dbReference>
<dbReference type="GO" id="GO:0046872">
    <property type="term" value="F:metal ion binding"/>
    <property type="evidence" value="ECO:0007669"/>
    <property type="project" value="UniProtKB-KW"/>
</dbReference>